<keyword evidence="3" id="KW-1185">Reference proteome</keyword>
<feature type="transmembrane region" description="Helical" evidence="1">
    <location>
        <begin position="125"/>
        <end position="150"/>
    </location>
</feature>
<feature type="transmembrane region" description="Helical" evidence="1">
    <location>
        <begin position="96"/>
        <end position="119"/>
    </location>
</feature>
<dbReference type="Proteomes" id="UP001202674">
    <property type="component" value="Unassembled WGS sequence"/>
</dbReference>
<feature type="transmembrane region" description="Helical" evidence="1">
    <location>
        <begin position="199"/>
        <end position="217"/>
    </location>
</feature>
<feature type="transmembrane region" description="Helical" evidence="1">
    <location>
        <begin position="30"/>
        <end position="50"/>
    </location>
</feature>
<dbReference type="RefSeq" id="WP_250598466.1">
    <property type="nucleotide sequence ID" value="NZ_JAKRVY010000012.1"/>
</dbReference>
<name>A0AAE3FTU8_9EURY</name>
<organism evidence="2 3">
    <name type="scientific">Natranaeroarchaeum aerophilus</name>
    <dbReference type="NCBI Taxonomy" id="2917711"/>
    <lineage>
        <taxon>Archaea</taxon>
        <taxon>Methanobacteriati</taxon>
        <taxon>Methanobacteriota</taxon>
        <taxon>Stenosarchaea group</taxon>
        <taxon>Halobacteria</taxon>
        <taxon>Halobacteriales</taxon>
        <taxon>Natronoarchaeaceae</taxon>
        <taxon>Natranaeroarchaeum</taxon>
    </lineage>
</organism>
<protein>
    <submittedName>
        <fullName evidence="2">Uncharacterized protein</fullName>
    </submittedName>
</protein>
<feature type="transmembrane region" description="Helical" evidence="1">
    <location>
        <begin position="171"/>
        <end position="193"/>
    </location>
</feature>
<accession>A0AAE3FTU8</accession>
<gene>
    <name evidence="2" type="ORF">AArcSt11_15635</name>
</gene>
<evidence type="ECO:0000313" key="2">
    <source>
        <dbReference type="EMBL" id="MCL9815086.1"/>
    </source>
</evidence>
<reference evidence="2 3" key="1">
    <citation type="journal article" date="2022" name="Syst. Appl. Microbiol.">
        <title>Natronocalculus amylovorans gen. nov., sp. nov., and Natranaeroarchaeum aerophilus sp. nov., dominant culturable amylolytic natronoarchaea from hypersaline soda lakes in southwestern Siberia.</title>
        <authorList>
            <person name="Sorokin D.Y."/>
            <person name="Elcheninov A.G."/>
            <person name="Khizhniak T.V."/>
            <person name="Koenen M."/>
            <person name="Bale N.J."/>
            <person name="Damste J.S.S."/>
            <person name="Kublanov I.V."/>
        </authorList>
    </citation>
    <scope>NUCLEOTIDE SEQUENCE [LARGE SCALE GENOMIC DNA]</scope>
    <source>
        <strain evidence="2 3">AArc-St1-1</strain>
    </source>
</reference>
<keyword evidence="1" id="KW-1133">Transmembrane helix</keyword>
<dbReference type="Gene3D" id="1.10.287.1260">
    <property type="match status" value="2"/>
</dbReference>
<evidence type="ECO:0000313" key="3">
    <source>
        <dbReference type="Proteomes" id="UP001202674"/>
    </source>
</evidence>
<dbReference type="Pfam" id="PF05552">
    <property type="entry name" value="MS_channel_1st_1"/>
    <property type="match status" value="1"/>
</dbReference>
<evidence type="ECO:0000256" key="1">
    <source>
        <dbReference type="SAM" id="Phobius"/>
    </source>
</evidence>
<proteinExistence type="predicted"/>
<sequence length="237" mass="25343">MYVEPQLLTTDSGFPRQFIDALQGAFLESIGILSEVFVAVVILAIGWFIAGKVGDVVERVSLRAEFDSTVSETPLGVLFGNRNGAAAAALGTIVKYYIFLVAVFAALDHIGFTVLTQWIEGAVSYVPAFLGGLLVLIVGFYISDFAVDSVRESTTAQKSGFPDIFADVTKALLYFVVVIIGLDTMGVSVGILYTFGETFVLALGLAFALAVGIAFGWGGKEYVAQNVGDWHEDKSEN</sequence>
<comment type="caution">
    <text evidence="2">The sequence shown here is derived from an EMBL/GenBank/DDBJ whole genome shotgun (WGS) entry which is preliminary data.</text>
</comment>
<dbReference type="InterPro" id="IPR008910">
    <property type="entry name" value="MSC_TM_helix"/>
</dbReference>
<dbReference type="EMBL" id="JAKRVY010000012">
    <property type="protein sequence ID" value="MCL9815086.1"/>
    <property type="molecule type" value="Genomic_DNA"/>
</dbReference>
<dbReference type="AlphaFoldDB" id="A0AAE3FTU8"/>
<keyword evidence="1" id="KW-0472">Membrane</keyword>
<keyword evidence="1" id="KW-0812">Transmembrane</keyword>